<dbReference type="PANTHER" id="PTHR24148">
    <property type="entry name" value="ANKYRIN REPEAT DOMAIN-CONTAINING PROTEIN 39 HOMOLOG-RELATED"/>
    <property type="match status" value="1"/>
</dbReference>
<evidence type="ECO:0000256" key="1">
    <source>
        <dbReference type="SAM" id="Phobius"/>
    </source>
</evidence>
<evidence type="ECO:0000313" key="4">
    <source>
        <dbReference type="Proteomes" id="UP000799770"/>
    </source>
</evidence>
<evidence type="ECO:0000313" key="3">
    <source>
        <dbReference type="EMBL" id="KAF2122017.1"/>
    </source>
</evidence>
<keyword evidence="1" id="KW-1133">Transmembrane helix</keyword>
<dbReference type="InterPro" id="IPR010730">
    <property type="entry name" value="HET"/>
</dbReference>
<proteinExistence type="predicted"/>
<accession>A0A6A5ZT49</accession>
<feature type="transmembrane region" description="Helical" evidence="1">
    <location>
        <begin position="7"/>
        <end position="31"/>
    </location>
</feature>
<gene>
    <name evidence="3" type="ORF">BDV96DRAFT_593957</name>
</gene>
<dbReference type="EMBL" id="ML977311">
    <property type="protein sequence ID" value="KAF2122017.1"/>
    <property type="molecule type" value="Genomic_DNA"/>
</dbReference>
<dbReference type="Pfam" id="PF06985">
    <property type="entry name" value="HET"/>
    <property type="match status" value="1"/>
</dbReference>
<keyword evidence="1" id="KW-0812">Transmembrane</keyword>
<evidence type="ECO:0000259" key="2">
    <source>
        <dbReference type="Pfam" id="PF06985"/>
    </source>
</evidence>
<feature type="domain" description="Heterokaryon incompatibility" evidence="2">
    <location>
        <begin position="229"/>
        <end position="386"/>
    </location>
</feature>
<feature type="transmembrane region" description="Helical" evidence="1">
    <location>
        <begin position="57"/>
        <end position="79"/>
    </location>
</feature>
<dbReference type="OrthoDB" id="3792527at2759"/>
<name>A0A6A5ZT49_9PLEO</name>
<dbReference type="AlphaFoldDB" id="A0A6A5ZT49"/>
<dbReference type="PANTHER" id="PTHR24148:SF73">
    <property type="entry name" value="HET DOMAIN PROTEIN (AFU_ORTHOLOGUE AFUA_8G01020)"/>
    <property type="match status" value="1"/>
</dbReference>
<keyword evidence="1" id="KW-0472">Membrane</keyword>
<dbReference type="Proteomes" id="UP000799770">
    <property type="component" value="Unassembled WGS sequence"/>
</dbReference>
<keyword evidence="4" id="KW-1185">Reference proteome</keyword>
<sequence length="1039" mass="118122">MDRFFRYCGLVAQAVLIITFFGVALSGYIYVSFEVTRTLWRYDQEKKWGYLEAFPKALPFTVLSIYLDESAMALFPYYLRLAGVKSKRARLVYPVVNLVASVVCWWVGYLPNFDCRAIGNLLLLRMDTLNERIRQRDRDSSSVPIIDEPGLSHIRIDSRVIDKKRNSEELTFEYIATLLGGLHFSMDYPYTPLTQPRSVRILTLEPSSTFDAPLICQLSEFTLDEAPSFTALSYAWDVAGGSTHVLCELFRLKVTRNCARALHRIRDRDGKEESIRLWVDAICIDQGDSDEAKAERTQQIQIMGEVYKRASRVVAWIGEHERSSGYVCDIMTAVGETFVASHDDTVAWEKAESVAFRKARQWIMFTDCWREFFERSWFTRMWPIQEVALPLPGRVVLSCGDTMIPWEYVRISWQVLAGMGIMIGSFKLDQAVALQFYLSDAVALKRNEPDEAKRRIGRPLIQDLSEVSLTSIMQATRFKACSLAKDKFFALYGILQELGISHKVKVVKYATMTEAEVYLQVFLSCFVNDKSFDALRCARTAEHYTGHNEFWMARPEPYDSFANILFSSIANISSAWQRSGREPAPLWRANFPSWVPDWCQSVYSDAEDRDIALIYAHTINMGRRENDRAPTIARPRTRLKNLRSPPTFLKLRQRQSRVADGNGPDIQQGLILQVQGKIIGVVKSVGSVDSFALLWQSFGTFCGFYNWRRHWRASLADQKITHEPYFVSTTDAYVAAMIETSRNFLVNSTFAQIMLSLKMLYRALDWKAFLKYANATVWTWILLPYLRSGVCGLHPAVSLCQKDTPKNTHSFLVYGIPILIWILFPNANSSGRLPRALKHASPLLVFSATALMWQLRGSIYTTMYGEARWAKSQGVFEVAFSVMWVGQLISLIAGYYEDDILVLVARIAMSLVIPVHAVEMLLYTYLSNAALVICTITAVAACRCVQGTWQEIRGSSAFRRQGTFTSGLNFFSTETALTGSTSAPVRLFDVVVLIDWASDPMVLRKTGVVYEVVGAAYIGDKSREELENSVDGWEPIRIR</sequence>
<reference evidence="3" key="1">
    <citation type="journal article" date="2020" name="Stud. Mycol.">
        <title>101 Dothideomycetes genomes: a test case for predicting lifestyles and emergence of pathogens.</title>
        <authorList>
            <person name="Haridas S."/>
            <person name="Albert R."/>
            <person name="Binder M."/>
            <person name="Bloem J."/>
            <person name="Labutti K."/>
            <person name="Salamov A."/>
            <person name="Andreopoulos B."/>
            <person name="Baker S."/>
            <person name="Barry K."/>
            <person name="Bills G."/>
            <person name="Bluhm B."/>
            <person name="Cannon C."/>
            <person name="Castanera R."/>
            <person name="Culley D."/>
            <person name="Daum C."/>
            <person name="Ezra D."/>
            <person name="Gonzalez J."/>
            <person name="Henrissat B."/>
            <person name="Kuo A."/>
            <person name="Liang C."/>
            <person name="Lipzen A."/>
            <person name="Lutzoni F."/>
            <person name="Magnuson J."/>
            <person name="Mondo S."/>
            <person name="Nolan M."/>
            <person name="Ohm R."/>
            <person name="Pangilinan J."/>
            <person name="Park H.-J."/>
            <person name="Ramirez L."/>
            <person name="Alfaro M."/>
            <person name="Sun H."/>
            <person name="Tritt A."/>
            <person name="Yoshinaga Y."/>
            <person name="Zwiers L.-H."/>
            <person name="Turgeon B."/>
            <person name="Goodwin S."/>
            <person name="Spatafora J."/>
            <person name="Crous P."/>
            <person name="Grigoriev I."/>
        </authorList>
    </citation>
    <scope>NUCLEOTIDE SEQUENCE</scope>
    <source>
        <strain evidence="3">CBS 627.86</strain>
    </source>
</reference>
<dbReference type="InterPro" id="IPR052895">
    <property type="entry name" value="HetReg/Transcr_Mod"/>
</dbReference>
<protein>
    <submittedName>
        <fullName evidence="3">Heterokaryon incompatibility protein-domain-containing protein</fullName>
    </submittedName>
</protein>
<organism evidence="3 4">
    <name type="scientific">Lophiotrema nucula</name>
    <dbReference type="NCBI Taxonomy" id="690887"/>
    <lineage>
        <taxon>Eukaryota</taxon>
        <taxon>Fungi</taxon>
        <taxon>Dikarya</taxon>
        <taxon>Ascomycota</taxon>
        <taxon>Pezizomycotina</taxon>
        <taxon>Dothideomycetes</taxon>
        <taxon>Pleosporomycetidae</taxon>
        <taxon>Pleosporales</taxon>
        <taxon>Lophiotremataceae</taxon>
        <taxon>Lophiotrema</taxon>
    </lineage>
</organism>
<feature type="transmembrane region" description="Helical" evidence="1">
    <location>
        <begin position="91"/>
        <end position="110"/>
    </location>
</feature>